<dbReference type="Pfam" id="PF00381">
    <property type="entry name" value="PTS-HPr"/>
    <property type="match status" value="1"/>
</dbReference>
<keyword evidence="4 7" id="KW-0762">Sugar transport</keyword>
<dbReference type="eggNOG" id="COG1925">
    <property type="taxonomic scope" value="Bacteria"/>
</dbReference>
<reference evidence="7 8" key="1">
    <citation type="submission" date="2014-06" db="EMBL/GenBank/DDBJ databases">
        <title>Whole Genome Sequences of Three Symbiotic Endozoicomonas Bacteria.</title>
        <authorList>
            <person name="Neave M.J."/>
            <person name="Apprill A."/>
            <person name="Voolstra C.R."/>
        </authorList>
    </citation>
    <scope>NUCLEOTIDE SEQUENCE [LARGE SCALE GENOMIC DNA]</scope>
    <source>
        <strain evidence="7 8">DSM 22380</strain>
    </source>
</reference>
<dbReference type="InterPro" id="IPR035895">
    <property type="entry name" value="HPr-like_sf"/>
</dbReference>
<evidence type="ECO:0000256" key="5">
    <source>
        <dbReference type="ARBA" id="ARBA00033055"/>
    </source>
</evidence>
<evidence type="ECO:0000256" key="1">
    <source>
        <dbReference type="ARBA" id="ARBA00003681"/>
    </source>
</evidence>
<comment type="function">
    <text evidence="1">General (non sugar-specific) component of the phosphoenolpyruvate-dependent sugar phosphotransferase system (sugar PTS). This major carbohydrate active-transport system catalyzes the phosphorylation of incoming sugar substrates concomitantly with their translocation across the cell membrane. The phosphoryl group from phosphoenolpyruvate (PEP) is transferred to the phosphoryl carrier protein HPr by enzyme I. Phospho-HPr then transfers it to the PTS EIIA domain.</text>
</comment>
<dbReference type="Proteomes" id="UP000027997">
    <property type="component" value="Unassembled WGS sequence"/>
</dbReference>
<sequence>MQTAQIQVTNENGLHTRPGAVFVKACKEFSSSITVENKGRKANAKSLMKLMSAGILKDDVITLTIEGDDEVAAMEKLKVVIENLEG</sequence>
<dbReference type="RefSeq" id="WP_020581900.1">
    <property type="nucleotide sequence ID" value="NZ_JOJP01000001.1"/>
</dbReference>
<dbReference type="AlphaFoldDB" id="A0A081KGT2"/>
<dbReference type="EMBL" id="JOJP01000001">
    <property type="protein sequence ID" value="KEI73358.1"/>
    <property type="molecule type" value="Genomic_DNA"/>
</dbReference>
<dbReference type="InterPro" id="IPR050399">
    <property type="entry name" value="HPr"/>
</dbReference>
<dbReference type="PRINTS" id="PR00107">
    <property type="entry name" value="PHOSPHOCPHPR"/>
</dbReference>
<dbReference type="PANTHER" id="PTHR33705">
    <property type="entry name" value="PHOSPHOCARRIER PROTEIN HPR"/>
    <property type="match status" value="1"/>
</dbReference>
<dbReference type="PROSITE" id="PS51350">
    <property type="entry name" value="PTS_HPR_DOM"/>
    <property type="match status" value="1"/>
</dbReference>
<gene>
    <name evidence="7" type="ORF">GV64_23905</name>
</gene>
<comment type="caution">
    <text evidence="7">The sequence shown here is derived from an EMBL/GenBank/DDBJ whole genome shotgun (WGS) entry which is preliminary data.</text>
</comment>
<evidence type="ECO:0000256" key="2">
    <source>
        <dbReference type="ARBA" id="ARBA00020422"/>
    </source>
</evidence>
<feature type="domain" description="HPr" evidence="6">
    <location>
        <begin position="1"/>
        <end position="86"/>
    </location>
</feature>
<evidence type="ECO:0000313" key="8">
    <source>
        <dbReference type="Proteomes" id="UP000027997"/>
    </source>
</evidence>
<evidence type="ECO:0000256" key="4">
    <source>
        <dbReference type="ARBA" id="ARBA00022597"/>
    </source>
</evidence>
<dbReference type="PANTHER" id="PTHR33705:SF1">
    <property type="entry name" value="PHOSPHOCARRIER PROTEIN HPR"/>
    <property type="match status" value="1"/>
</dbReference>
<dbReference type="InterPro" id="IPR001020">
    <property type="entry name" value="PTS_HPr_His_P_site"/>
</dbReference>
<dbReference type="SUPFAM" id="SSF55594">
    <property type="entry name" value="HPr-like"/>
    <property type="match status" value="1"/>
</dbReference>
<evidence type="ECO:0000256" key="3">
    <source>
        <dbReference type="ARBA" id="ARBA00022448"/>
    </source>
</evidence>
<keyword evidence="3" id="KW-0813">Transport</keyword>
<accession>A0A081KGT2</accession>
<dbReference type="CDD" id="cd00367">
    <property type="entry name" value="PTS-HPr_like"/>
    <property type="match status" value="1"/>
</dbReference>
<evidence type="ECO:0000313" key="7">
    <source>
        <dbReference type="EMBL" id="KEI73358.1"/>
    </source>
</evidence>
<dbReference type="STRING" id="305900.GV64_23905"/>
<evidence type="ECO:0000259" key="6">
    <source>
        <dbReference type="PROSITE" id="PS51350"/>
    </source>
</evidence>
<keyword evidence="8" id="KW-1185">Reference proteome</keyword>
<dbReference type="NCBIfam" id="TIGR01003">
    <property type="entry name" value="PTS_HPr_family"/>
    <property type="match status" value="1"/>
</dbReference>
<name>A0A081KGT2_9GAMM</name>
<organism evidence="7 8">
    <name type="scientific">Endozoicomonas elysicola</name>
    <dbReference type="NCBI Taxonomy" id="305900"/>
    <lineage>
        <taxon>Bacteria</taxon>
        <taxon>Pseudomonadati</taxon>
        <taxon>Pseudomonadota</taxon>
        <taxon>Gammaproteobacteria</taxon>
        <taxon>Oceanospirillales</taxon>
        <taxon>Endozoicomonadaceae</taxon>
        <taxon>Endozoicomonas</taxon>
    </lineage>
</organism>
<dbReference type="InterPro" id="IPR000032">
    <property type="entry name" value="HPr-like"/>
</dbReference>
<dbReference type="Gene3D" id="3.30.1340.10">
    <property type="entry name" value="HPr-like"/>
    <property type="match status" value="1"/>
</dbReference>
<proteinExistence type="predicted"/>
<protein>
    <recommendedName>
        <fullName evidence="2">Phosphocarrier protein HPr</fullName>
    </recommendedName>
    <alternativeName>
        <fullName evidence="5">Histidine-containing protein</fullName>
    </alternativeName>
</protein>
<dbReference type="PROSITE" id="PS00369">
    <property type="entry name" value="PTS_HPR_HIS"/>
    <property type="match status" value="1"/>
</dbReference>